<feature type="region of interest" description="Disordered" evidence="1">
    <location>
        <begin position="1297"/>
        <end position="2249"/>
    </location>
</feature>
<dbReference type="InterPro" id="IPR034109">
    <property type="entry name" value="Lsm11_M"/>
</dbReference>
<feature type="compositionally biased region" description="Polar residues" evidence="1">
    <location>
        <begin position="801"/>
        <end position="811"/>
    </location>
</feature>
<name>A0ABM1E0B8_PRICU</name>
<reference evidence="3" key="1">
    <citation type="submission" date="2025-08" db="UniProtKB">
        <authorList>
            <consortium name="RefSeq"/>
        </authorList>
    </citation>
    <scope>IDENTIFICATION</scope>
</reference>
<protein>
    <submittedName>
        <fullName evidence="3">Serine/arginine repetitive matrix protein 2-like</fullName>
    </submittedName>
</protein>
<feature type="compositionally biased region" description="Basic and acidic residues" evidence="1">
    <location>
        <begin position="1330"/>
        <end position="1346"/>
    </location>
</feature>
<feature type="compositionally biased region" description="Basic and acidic residues" evidence="1">
    <location>
        <begin position="2099"/>
        <end position="2175"/>
    </location>
</feature>
<feature type="compositionally biased region" description="Basic and acidic residues" evidence="1">
    <location>
        <begin position="1778"/>
        <end position="1795"/>
    </location>
</feature>
<feature type="compositionally biased region" description="Basic and acidic residues" evidence="1">
    <location>
        <begin position="1822"/>
        <end position="1834"/>
    </location>
</feature>
<feature type="compositionally biased region" description="Basic and acidic residues" evidence="1">
    <location>
        <begin position="2191"/>
        <end position="2201"/>
    </location>
</feature>
<dbReference type="InterPro" id="IPR010920">
    <property type="entry name" value="LSM_dom_sf"/>
</dbReference>
<feature type="compositionally biased region" description="Acidic residues" evidence="1">
    <location>
        <begin position="1003"/>
        <end position="1013"/>
    </location>
</feature>
<feature type="compositionally biased region" description="Low complexity" evidence="1">
    <location>
        <begin position="1058"/>
        <end position="1067"/>
    </location>
</feature>
<feature type="compositionally biased region" description="Basic and acidic residues" evidence="1">
    <location>
        <begin position="2065"/>
        <end position="2078"/>
    </location>
</feature>
<feature type="compositionally biased region" description="Basic and acidic residues" evidence="1">
    <location>
        <begin position="828"/>
        <end position="868"/>
    </location>
</feature>
<feature type="region of interest" description="Disordered" evidence="1">
    <location>
        <begin position="796"/>
        <end position="899"/>
    </location>
</feature>
<evidence type="ECO:0000256" key="1">
    <source>
        <dbReference type="SAM" id="MobiDB-lite"/>
    </source>
</evidence>
<dbReference type="PANTHER" id="PTHR21415:SF1">
    <property type="entry name" value="U7 SNRNA-ASSOCIATED SM-LIKE PROTEIN LSM11"/>
    <property type="match status" value="1"/>
</dbReference>
<evidence type="ECO:0000313" key="2">
    <source>
        <dbReference type="Proteomes" id="UP000695022"/>
    </source>
</evidence>
<evidence type="ECO:0000313" key="3">
    <source>
        <dbReference type="RefSeq" id="XP_014665639.1"/>
    </source>
</evidence>
<feature type="compositionally biased region" description="Basic residues" evidence="1">
    <location>
        <begin position="1215"/>
        <end position="1225"/>
    </location>
</feature>
<feature type="compositionally biased region" description="Basic and acidic residues" evidence="1">
    <location>
        <begin position="2032"/>
        <end position="2054"/>
    </location>
</feature>
<feature type="compositionally biased region" description="Low complexity" evidence="1">
    <location>
        <begin position="2011"/>
        <end position="2022"/>
    </location>
</feature>
<dbReference type="PANTHER" id="PTHR21415">
    <property type="entry name" value="U7 SNRNA-ASSOCIATED SM-LIKE PROTEIN LSM11"/>
    <property type="match status" value="1"/>
</dbReference>
<dbReference type="Proteomes" id="UP000695022">
    <property type="component" value="Unplaced"/>
</dbReference>
<feature type="compositionally biased region" description="Basic and acidic residues" evidence="1">
    <location>
        <begin position="1016"/>
        <end position="1051"/>
    </location>
</feature>
<feature type="compositionally biased region" description="Polar residues" evidence="1">
    <location>
        <begin position="687"/>
        <end position="696"/>
    </location>
</feature>
<accession>A0ABM1E0B8</accession>
<dbReference type="SUPFAM" id="SSF50182">
    <property type="entry name" value="Sm-like ribonucleoproteins"/>
    <property type="match status" value="1"/>
</dbReference>
<feature type="compositionally biased region" description="Basic and acidic residues" evidence="1">
    <location>
        <begin position="944"/>
        <end position="971"/>
    </location>
</feature>
<feature type="compositionally biased region" description="Basic and acidic residues" evidence="1">
    <location>
        <begin position="1416"/>
        <end position="1428"/>
    </location>
</feature>
<proteinExistence type="predicted"/>
<feature type="compositionally biased region" description="Low complexity" evidence="1">
    <location>
        <begin position="1092"/>
        <end position="1102"/>
    </location>
</feature>
<feature type="compositionally biased region" description="Basic and acidic residues" evidence="1">
    <location>
        <begin position="245"/>
        <end position="256"/>
    </location>
</feature>
<feature type="region of interest" description="Disordered" evidence="1">
    <location>
        <begin position="916"/>
        <end position="1279"/>
    </location>
</feature>
<feature type="compositionally biased region" description="Basic and acidic residues" evidence="1">
    <location>
        <begin position="1966"/>
        <end position="1978"/>
    </location>
</feature>
<feature type="region of interest" description="Disordered" evidence="1">
    <location>
        <begin position="232"/>
        <end position="256"/>
    </location>
</feature>
<feature type="compositionally biased region" description="Basic and acidic residues" evidence="1">
    <location>
        <begin position="1650"/>
        <end position="1734"/>
    </location>
</feature>
<feature type="compositionally biased region" description="Basic and acidic residues" evidence="1">
    <location>
        <begin position="1435"/>
        <end position="1456"/>
    </location>
</feature>
<feature type="region of interest" description="Disordered" evidence="1">
    <location>
        <begin position="275"/>
        <end position="300"/>
    </location>
</feature>
<feature type="compositionally biased region" description="Low complexity" evidence="1">
    <location>
        <begin position="9"/>
        <end position="19"/>
    </location>
</feature>
<dbReference type="RefSeq" id="XP_014665639.1">
    <property type="nucleotide sequence ID" value="XM_014810153.1"/>
</dbReference>
<sequence>MSDSSTGTRQLTTQQLQQVVKKRSGSLPLFGRTTSTTTTSSSTSTTVSVSTDTMSAKLLAADELEKQNPVSSSKPHGKFTKNAQKNVLRHMTSATGPLGVLNKCVQERIRVKVWTRSYNHIRGICTGYIVAFDKHWNLAMVDVDEVYINPMARKKAEEEIAKKIKRQDKKRRHRRATQQPVNLLSPWIPVDDASATLASKPSDDREGVGTTDTLDHIATAFGATLTNPVNSVEDRDISKNNAAKKPVDVERPNREAKLKEKARAYVLRNTTETSAVKKTASDKPAPVACSQHRQKPDKEGVSTVEAITVAVQKHCDLPCVAGIKEIAGCGTVVGDSSSSTVDINCNTAREGSVAVNGHVVSRGDDAFVQPRTVPQKHKPVVMATDLLDFACSGATLKSDVELSEASDPEHYDESAVFGLSPIKAAGRLLQSGMTPEKLVCDSDSSDDIYNFLGHRSDLVTQTHFAHDVKPIAVAQNPIEFSVGIPVDCLASAQTDTPPHLQYSKLNNAQKPTDGHAIITGSAASGNVSPGCTSDGSSLVIDLQASPAKSASSSSGKAEVSVFTTTDTLSPITAHRELAEENPSASPRRNPNTNLLISAENYSRSLLGGVGGDVLVQADQHREVPASREEIPVRRRTHVLSCTQRLADESRGAHLGVTREYRETTLVCMANVGGGDGVTESDTDSRSQDTTLDSSGLTLDGRVDDLTMDRSSGGARPVLSNDDGPRSAGGEQENIIPGGDRIGREAVEMKVPPTGAPPGGSIVADALQPRQLHRGASTDRSKHAGECRRDVTACRRDDNTTNKRTPLRTTSVDNDDDAEDEIPQLDGTSDEKGKPADKSKVAAKRTGKEDEGRRKPEKELGERDGERRKSSAGAANKLSPERMDCDNIASDGGGDVQTGGVCEDDVLALCVSENECISDTEGFSDRTPKKRNVAEQASRRRRSKVPSDDGDRTSERSSDSGDGRRHGRDDIKMAAAAAPDSSRGSREGSIASSFGSMHTRSESSGDDSMSEEALDVTLERTGESNARDRSSEGPARTRMEAKVQSGAKERDVGLGGSKSGTKSASTAGHPGNSGSNIGCDVNMNKQVDESLSEGELSSSSGDENTTSHVTRADRGAEVDCSIASKFDKETPARVSTHTKDERSDRRKGKLPSTNMKESHTDSHKGKPASTPTDNSRSESHKAKAASTHRDDYRSKSHETKVASTHADNSRSESHKAKAASTHRRKPAATEPAGRTASDGKPRARGTEAMVKAVDEMREANDLSDGELAEEEESEGEDLDKLAMKLQMLQKELLLLAEEEKQKKSAVVTATTSESRDGGERPVSSPVQKSGDLVEEKLNRASSNDRKASGLPVVSRHSRDITYHETSSTSSGSKVKGKPSKEDLKKKKKKHERGTEADTVEKQRRHAEGAGGNSSSEVKTRLTDDKERNRDKQKKHTTTDETSRKRKLERSSDKLSHPEKRRKANIHEEHEKPAPTQPLAQKTKVFPEKPKLIKDSKPSGESRRNARDEDPAKEHKRVSSAGKPSEERRVTVSKVEVAAADKKARDDRVSISRSVKTDTADAERRQRSPSDPRSDKSKSRWHLESRDVETRSRDVETKSRGAESRLAEREKGVDKSRRRDEGGAVAGSLTGRRSLAEDVVAASLVKQSSSRHKPEASGAEKSEASRKAEPTSERRRRGSDERPQTRVVERDKADRKRDGKEVARADTQKYADSGKPRDKRREDDRVPTGSNKDRRASSQTGSQSDVSHRRSSGKQRDRSSQAGYSDDESSHQMSFVGRRVFHEEPSSRRRSLGHDTYKSSGRSSPADARRPNVRARDFSPGSTSKERRREKPEGKLARRVRGSPSFSPLSCERASRRTQEEMAPLSGERASRRRQEGTAQWQRSLSRSRTSPRSDRSGRRYTPRPEASGKRESLERARRVRSARDDSPRFEVSGKRASLEGSRRRGRSAWDDSPSSDNFPRYESPATEWRRSARSSRADSARSSTSREGASWRNSSPDEPSRQLSFVGRMLNRRASPDAPAPRTDPSRRRRSPATRERGHDGGEAAARDGRREHQTQRRASPGPESARTDARRTSRDADRSQASTSTSRTNKEGATGVTDLRAKLDKRVLKEPKTEKSRDVDQGERRSEAKTKAKLTSRSDKGVREATELDRKRSKHMDGAKEKSQGIDIKRNEQRKIQSVAGLSNYELEASGDGKTRSETRPISDSGTDVPKRSSKSSRRHDATKTKPSKPRANDADGSEGKSSQECTASKREGVTEALVQCPGLGDSANLLQRHVNQMFVKGDNVVMVSIAD</sequence>
<feature type="compositionally biased region" description="Basic and acidic residues" evidence="1">
    <location>
        <begin position="1805"/>
        <end position="1815"/>
    </location>
</feature>
<dbReference type="CDD" id="cd01739">
    <property type="entry name" value="LSm11_M"/>
    <property type="match status" value="1"/>
</dbReference>
<feature type="compositionally biased region" description="Basic and acidic residues" evidence="1">
    <location>
        <begin position="1905"/>
        <end position="1941"/>
    </location>
</feature>
<feature type="compositionally biased region" description="Acidic residues" evidence="1">
    <location>
        <begin position="812"/>
        <end position="822"/>
    </location>
</feature>
<dbReference type="InterPro" id="IPR039267">
    <property type="entry name" value="Lsm11"/>
</dbReference>
<feature type="compositionally biased region" description="Basic and acidic residues" evidence="1">
    <location>
        <begin position="1391"/>
        <end position="1406"/>
    </location>
</feature>
<feature type="region of interest" description="Disordered" evidence="1">
    <location>
        <begin position="671"/>
        <end position="739"/>
    </location>
</feature>
<gene>
    <name evidence="3" type="primary">LOC106807718</name>
</gene>
<feature type="compositionally biased region" description="Low complexity" evidence="1">
    <location>
        <begin position="33"/>
        <end position="48"/>
    </location>
</feature>
<feature type="compositionally biased region" description="Basic and acidic residues" evidence="1">
    <location>
        <begin position="1124"/>
        <end position="1143"/>
    </location>
</feature>
<dbReference type="GeneID" id="106807718"/>
<keyword evidence="2" id="KW-1185">Reference proteome</keyword>
<organism evidence="2 3">
    <name type="scientific">Priapulus caudatus</name>
    <name type="common">Priapulid worm</name>
    <dbReference type="NCBI Taxonomy" id="37621"/>
    <lineage>
        <taxon>Eukaryota</taxon>
        <taxon>Metazoa</taxon>
        <taxon>Ecdysozoa</taxon>
        <taxon>Scalidophora</taxon>
        <taxon>Priapulida</taxon>
        <taxon>Priapulimorpha</taxon>
        <taxon>Priapulimorphida</taxon>
        <taxon>Priapulidae</taxon>
        <taxon>Priapulus</taxon>
    </lineage>
</organism>
<feature type="region of interest" description="Disordered" evidence="1">
    <location>
        <begin position="1"/>
        <end position="48"/>
    </location>
</feature>
<feature type="compositionally biased region" description="Acidic residues" evidence="1">
    <location>
        <begin position="1260"/>
        <end position="1276"/>
    </location>
</feature>
<feature type="compositionally biased region" description="Basic and acidic residues" evidence="1">
    <location>
        <begin position="1537"/>
        <end position="1620"/>
    </location>
</feature>
<dbReference type="Gene3D" id="2.30.30.100">
    <property type="match status" value="1"/>
</dbReference>
<feature type="compositionally biased region" description="Basic and acidic residues" evidence="1">
    <location>
        <begin position="1483"/>
        <end position="1511"/>
    </location>
</feature>
<feature type="compositionally biased region" description="Basic and acidic residues" evidence="1">
    <location>
        <begin position="1174"/>
        <end position="1199"/>
    </location>
</feature>
<feature type="compositionally biased region" description="Polar residues" evidence="1">
    <location>
        <begin position="1990"/>
        <end position="2002"/>
    </location>
</feature>